<feature type="domain" description="MATH" evidence="3">
    <location>
        <begin position="520"/>
        <end position="644"/>
    </location>
</feature>
<dbReference type="EMBL" id="LUHQ01000002">
    <property type="protein sequence ID" value="OAP11110.1"/>
    <property type="molecule type" value="Genomic_DNA"/>
</dbReference>
<dbReference type="PROSITE" id="PS50144">
    <property type="entry name" value="MATH"/>
    <property type="match status" value="2"/>
</dbReference>
<dbReference type="SMART" id="SM00061">
    <property type="entry name" value="MATH"/>
    <property type="match status" value="2"/>
</dbReference>
<dbReference type="InterPro" id="IPR008974">
    <property type="entry name" value="TRAF-like"/>
</dbReference>
<protein>
    <recommendedName>
        <fullName evidence="3">MATH domain-containing protein</fullName>
    </recommendedName>
</protein>
<feature type="domain" description="MATH" evidence="3">
    <location>
        <begin position="31"/>
        <end position="148"/>
    </location>
</feature>
<organism evidence="4 5">
    <name type="scientific">Arabidopsis thaliana</name>
    <name type="common">Mouse-ear cress</name>
    <dbReference type="NCBI Taxonomy" id="3702"/>
    <lineage>
        <taxon>Eukaryota</taxon>
        <taxon>Viridiplantae</taxon>
        <taxon>Streptophyta</taxon>
        <taxon>Embryophyta</taxon>
        <taxon>Tracheophyta</taxon>
        <taxon>Spermatophyta</taxon>
        <taxon>Magnoliopsida</taxon>
        <taxon>eudicotyledons</taxon>
        <taxon>Gunneridae</taxon>
        <taxon>Pentapetalae</taxon>
        <taxon>rosids</taxon>
        <taxon>malvids</taxon>
        <taxon>Brassicales</taxon>
        <taxon>Brassicaceae</taxon>
        <taxon>Camelineae</taxon>
        <taxon>Arabidopsis</taxon>
    </lineage>
</organism>
<evidence type="ECO:0000313" key="4">
    <source>
        <dbReference type="EMBL" id="OAP11110.1"/>
    </source>
</evidence>
<dbReference type="InterPro" id="IPR050804">
    <property type="entry name" value="MCC"/>
</dbReference>
<dbReference type="CDD" id="cd00121">
    <property type="entry name" value="MATH"/>
    <property type="match status" value="3"/>
</dbReference>
<reference evidence="5" key="1">
    <citation type="journal article" date="2016" name="Proc. Natl. Acad. Sci. U.S.A.">
        <title>Chromosome-level assembly of Arabidopsis thaliana Ler reveals the extent of translocation and inversion polymorphisms.</title>
        <authorList>
            <person name="Zapata L."/>
            <person name="Ding J."/>
            <person name="Willing E.M."/>
            <person name="Hartwig B."/>
            <person name="Bezdan D."/>
            <person name="Jiao W.B."/>
            <person name="Patel V."/>
            <person name="Velikkakam James G."/>
            <person name="Koornneef M."/>
            <person name="Ossowski S."/>
            <person name="Schneeberger K."/>
        </authorList>
    </citation>
    <scope>NUCLEOTIDE SEQUENCE [LARGE SCALE GENOMIC DNA]</scope>
    <source>
        <strain evidence="5">cv. Landsberg erecta</strain>
    </source>
</reference>
<dbReference type="PANTHER" id="PTHR46236:SF12">
    <property type="entry name" value="MATH DOMAIN-CONTAINING PROTEIN"/>
    <property type="match status" value="1"/>
</dbReference>
<feature type="coiled-coil region" evidence="2">
    <location>
        <begin position="777"/>
        <end position="836"/>
    </location>
</feature>
<dbReference type="Proteomes" id="UP000078284">
    <property type="component" value="Chromosome 2"/>
</dbReference>
<gene>
    <name evidence="4" type="ordered locus">AXX17_At2g39840</name>
</gene>
<evidence type="ECO:0000256" key="2">
    <source>
        <dbReference type="SAM" id="Coils"/>
    </source>
</evidence>
<dbReference type="ExpressionAtlas" id="A0A178VXR3">
    <property type="expression patterns" value="baseline and differential"/>
</dbReference>
<name>A0A178VXR3_ARATH</name>
<keyword evidence="1 2" id="KW-0175">Coiled coil</keyword>
<feature type="coiled-coil region" evidence="2">
    <location>
        <begin position="270"/>
        <end position="318"/>
    </location>
</feature>
<sequence length="929" mass="106705">MSINIKQTCEILPSNKSLRKRLGRDMENHEQTSFTFEIDNFLEKGDAISPIFISGGCEWFIRVWQIEHHLAVTLSVPNLESLRYGWERRTKYSFIVLNQSGRELERTFEVEGLFCTELLEWCHPKVMPTNKLQEVCLENNKLIIEVQVKVLEVVHEGGVTTEKEMFNIEGFDVLYTQVSRVSWLFVEHPNIAVDVRIKNQLVRTAYINVLLGLIETLDRSPRSLSETDLRDAHIELSELTEAGFKVDWLKKKLEEVSLARKNEISDGSQVEELEEHVKNLKLELDNEKIKSSTASERVLLLEKEVLDLKIELDRTRREACNLFCPEVSNWCFSKTLPLSKLQEKGFLENNKLTIEVYIKVKSVSWIFVKHPDTAVHFLPKNKLVKKAHMNTLLCLIKTLRKPPLSLSETELSNAYSELTKLTEVGFKLDWLKSKLEKASLERKKSVSDGSQVQQLKEQVKNLELTVWDLKVELEKEKIVADKISAYDSRIKQISKYFVCFLLPRRTTKTLKSKQMGTQFRKALTLTVTNFSQKSSPINSPPFPSGGCNWYIKVYPKGSADDNYLSLFLSPDDPKSLGLNWKRRANFYFVLLNQSGKELHRTPEIGDQWFCDDSLSWGFPQTLPRKKLLDKIFLDNDRFNIEIYIKVIEVVEGYHIFPASFTNKLLRSSLEYPDKSEKETVDINGFKVLSSQVTSVKRIFEEHPDIAEDFRSKNQVVKTEYMSVLLRVIETMAKPPQSISETELSNVHSELTELTEVGFKVEWLKAKLEEVCVAFKKANADGCRIQQLEEHVKNLEQTVSDLKVEMDKEKAKSTAKVLSLEDTLSDLKTELGKEKAKNATATDKFLLLKDTYSDLKVELEKEKAKSTSAAAKVLSLKEALSDLKVELDDQKIVNSATTANVLSWEDDDDLFSHTNCLGIQQKTNAYKRIN</sequence>
<dbReference type="Pfam" id="PF22486">
    <property type="entry name" value="MATH_2"/>
    <property type="match status" value="1"/>
</dbReference>
<evidence type="ECO:0000313" key="5">
    <source>
        <dbReference type="Proteomes" id="UP000078284"/>
    </source>
</evidence>
<proteinExistence type="predicted"/>
<dbReference type="InterPro" id="IPR002083">
    <property type="entry name" value="MATH/TRAF_dom"/>
</dbReference>
<dbReference type="PANTHER" id="PTHR46236">
    <property type="entry name" value="TRAF-LIKE SUPERFAMILY PROTEIN"/>
    <property type="match status" value="1"/>
</dbReference>
<evidence type="ECO:0000259" key="3">
    <source>
        <dbReference type="PROSITE" id="PS50144"/>
    </source>
</evidence>
<dbReference type="Gene3D" id="2.60.210.10">
    <property type="entry name" value="Apoptosis, Tumor Necrosis Factor Receptor Associated Protein 2, Chain A"/>
    <property type="match status" value="3"/>
</dbReference>
<accession>A0A178VXR3</accession>
<dbReference type="Pfam" id="PF00917">
    <property type="entry name" value="MATH"/>
    <property type="match status" value="1"/>
</dbReference>
<evidence type="ECO:0000256" key="1">
    <source>
        <dbReference type="ARBA" id="ARBA00023054"/>
    </source>
</evidence>
<comment type="caution">
    <text evidence="4">The sequence shown here is derived from an EMBL/GenBank/DDBJ whole genome shotgun (WGS) entry which is preliminary data.</text>
</comment>
<dbReference type="SUPFAM" id="SSF49599">
    <property type="entry name" value="TRAF domain-like"/>
    <property type="match status" value="3"/>
</dbReference>
<dbReference type="AlphaFoldDB" id="A0A178VXR3"/>